<name>A0A833PFR5_ACIBZ</name>
<sequence length="264" mass="31505">MLESLKLTNSYFYEFDQLYDLSSFYQVNYNFIDDELKNQLREQNQKLRQFGLTQYELTKFKVEPIFGRLDQYVIEKRESTTANPDALTEVKFNSQGTNFYSYLDDFHFVQGTEIEMIISQRTDSTGQYAWLIYDHYDYLTIDEELLQALQRPQFPLRDHEKYMESLRLILGFIVLTSFIIFDVFAALTAFAISIAVYYYFQLCYAIFLKFSFSKDIYGYLLHQTLQVFQTVNLKQLKQGNFKPVRLTTIARPSRTGFKREKRRS</sequence>
<accession>A0A833PFR5</accession>
<gene>
    <name evidence="2" type="ORF">GAK29_02017</name>
</gene>
<evidence type="ECO:0000313" key="2">
    <source>
        <dbReference type="EMBL" id="KAF1025305.1"/>
    </source>
</evidence>
<dbReference type="EMBL" id="WNDP01000042">
    <property type="protein sequence ID" value="KAF1025305.1"/>
    <property type="molecule type" value="Genomic_DNA"/>
</dbReference>
<keyword evidence="1" id="KW-0472">Membrane</keyword>
<protein>
    <submittedName>
        <fullName evidence="2">Uncharacterized protein</fullName>
    </submittedName>
</protein>
<proteinExistence type="predicted"/>
<evidence type="ECO:0000256" key="1">
    <source>
        <dbReference type="SAM" id="Phobius"/>
    </source>
</evidence>
<dbReference type="Proteomes" id="UP000490535">
    <property type="component" value="Unassembled WGS sequence"/>
</dbReference>
<keyword evidence="1" id="KW-0812">Transmembrane</keyword>
<reference evidence="3" key="1">
    <citation type="journal article" date="2020" name="MBio">
        <title>Horizontal gene transfer to a defensive symbiont with a reduced genome amongst a multipartite beetle microbiome.</title>
        <authorList>
            <person name="Waterworth S.C."/>
            <person name="Florez L.V."/>
            <person name="Rees E.R."/>
            <person name="Hertweck C."/>
            <person name="Kaltenpoth M."/>
            <person name="Kwan J.C."/>
        </authorList>
    </citation>
    <scope>NUCLEOTIDE SEQUENCE [LARGE SCALE GENOMIC DNA]</scope>
</reference>
<organism evidence="2 3">
    <name type="scientific">Acinetobacter bereziniae</name>
    <name type="common">Acinetobacter genomosp. 10</name>
    <dbReference type="NCBI Taxonomy" id="106648"/>
    <lineage>
        <taxon>Bacteria</taxon>
        <taxon>Pseudomonadati</taxon>
        <taxon>Pseudomonadota</taxon>
        <taxon>Gammaproteobacteria</taxon>
        <taxon>Moraxellales</taxon>
        <taxon>Moraxellaceae</taxon>
        <taxon>Acinetobacter</taxon>
    </lineage>
</organism>
<comment type="caution">
    <text evidence="2">The sequence shown here is derived from an EMBL/GenBank/DDBJ whole genome shotgun (WGS) entry which is preliminary data.</text>
</comment>
<feature type="transmembrane region" description="Helical" evidence="1">
    <location>
        <begin position="168"/>
        <end position="200"/>
    </location>
</feature>
<keyword evidence="1" id="KW-1133">Transmembrane helix</keyword>
<evidence type="ECO:0000313" key="3">
    <source>
        <dbReference type="Proteomes" id="UP000490535"/>
    </source>
</evidence>
<dbReference type="AlphaFoldDB" id="A0A833PFR5"/>